<dbReference type="OrthoDB" id="8924994at2759"/>
<dbReference type="InterPro" id="IPR029337">
    <property type="entry name" value="INSYN2"/>
</dbReference>
<feature type="compositionally biased region" description="Polar residues" evidence="1">
    <location>
        <begin position="445"/>
        <end position="470"/>
    </location>
</feature>
<feature type="compositionally biased region" description="Low complexity" evidence="1">
    <location>
        <begin position="64"/>
        <end position="79"/>
    </location>
</feature>
<protein>
    <submittedName>
        <fullName evidence="3">Protein INSYN2B-like isoform X1</fullName>
    </submittedName>
</protein>
<accession>A0A6P7PMI2</accession>
<feature type="region of interest" description="Disordered" evidence="1">
    <location>
        <begin position="732"/>
        <end position="758"/>
    </location>
</feature>
<feature type="region of interest" description="Disordered" evidence="1">
    <location>
        <begin position="184"/>
        <end position="207"/>
    </location>
</feature>
<dbReference type="PANTHER" id="PTHR28682">
    <property type="entry name" value="INHIBITORY SYNAPTIC FACTOR 2A-RELATED"/>
    <property type="match status" value="1"/>
</dbReference>
<name>A0A6P7PMI2_BETSP</name>
<evidence type="ECO:0000313" key="2">
    <source>
        <dbReference type="Proteomes" id="UP000515150"/>
    </source>
</evidence>
<feature type="region of interest" description="Disordered" evidence="1">
    <location>
        <begin position="529"/>
        <end position="580"/>
    </location>
</feature>
<dbReference type="Proteomes" id="UP000515150">
    <property type="component" value="Chromosome 14"/>
</dbReference>
<sequence length="972" mass="102467">MGRRAADVTTPVPVLGVPALVGVHAWKATGGDRSGGALLHTWGLHCSIGVQTSPGISRPPAQLSDTPSSPSESITPTSSGYVSRETEYGQILLLTNTDRDKRAPLKAKSGESRSKKEVTFKALGGEAPVDVACSRRSISGTFCYARAIKTNPHVAGSGKNARPRLKAYINGSVVDSEAIGGISVDDGEAEPAKGPTFGGGSRVGQRGHDARPLVVPQVPCGHCGGRQTVVGSPCADASLHVDGNRTLERRNEDAGFRKHPGGPVPCRGPAAASSGPRAAGEAPPVQPAALPPKWVTVTRATIETTQAAAGMRLFAGGKIPRPTSLTLTPQTPTAARPNGPQSLTLPLRASSLQSSYSPRNARSEGKTGVTAQHERMHTMYRSQVNILPNGTSLKCPTSCEEAEASDPTHASEATTQASPAGPQVKLSSKVKVSPSGFPTFAIKTPQHTSSPQLSATAPQSTLNPPASSLHASIPRDAKSDAQIRQIQPHSSLSDPSLHVTAAAVIAAPTSTTAPNSRAKLPAITPLSSTSACSSAAYGSSTGLKSEPATVRSSPAAPTGNQTDACGSRAASLQSAETRQRVLGRNARDVRVESGVYNEVRNSNASSKIHDARAHGLKSKFPPDAESDTDKSKCNGNLINELVVYEPQDRGNSNLSQVTNLQNYISLMKSGSSCLRGCINTEQQRQAHYQGYTEMEREGHCGPCPPVKTAQETELKTAQFASGKSARHANIKLKSDADKQTHPNYSSPSTVARTNCTKSSPADANVHVDAAAHCDSNAPPAPIQRLRAPSTRTGPECRPTPVARARSELGPAPPWLPAHSHPAGAALLLPPSPQCCRSAALHQRLETVEASLAANKARITTLLNIIHDLETCHAPASGRRGCETGQDLKNCSTCQKTACIVYSVEYDFRQQERRFLEVLNQARGADAYPAHLPPPLSAGLLRTLVRNVTKSKGRSKKLCKALFRWLPRKIQQQ</sequence>
<dbReference type="PANTHER" id="PTHR28682:SF2">
    <property type="entry name" value="PROTEIN INSYN2B"/>
    <property type="match status" value="1"/>
</dbReference>
<feature type="compositionally biased region" description="Low complexity" evidence="1">
    <location>
        <begin position="267"/>
        <end position="283"/>
    </location>
</feature>
<dbReference type="RefSeq" id="XP_029030363.1">
    <property type="nucleotide sequence ID" value="XM_029174530.3"/>
</dbReference>
<feature type="compositionally biased region" description="Polar residues" evidence="1">
    <location>
        <begin position="529"/>
        <end position="543"/>
    </location>
</feature>
<organism evidence="2 3">
    <name type="scientific">Betta splendens</name>
    <name type="common">Siamese fighting fish</name>
    <dbReference type="NCBI Taxonomy" id="158456"/>
    <lineage>
        <taxon>Eukaryota</taxon>
        <taxon>Metazoa</taxon>
        <taxon>Chordata</taxon>
        <taxon>Craniata</taxon>
        <taxon>Vertebrata</taxon>
        <taxon>Euteleostomi</taxon>
        <taxon>Actinopterygii</taxon>
        <taxon>Neopterygii</taxon>
        <taxon>Teleostei</taxon>
        <taxon>Neoteleostei</taxon>
        <taxon>Acanthomorphata</taxon>
        <taxon>Anabantaria</taxon>
        <taxon>Anabantiformes</taxon>
        <taxon>Anabantoidei</taxon>
        <taxon>Osphronemidae</taxon>
        <taxon>Betta</taxon>
    </lineage>
</organism>
<feature type="compositionally biased region" description="Polar residues" evidence="1">
    <location>
        <begin position="558"/>
        <end position="576"/>
    </location>
</feature>
<feature type="region of interest" description="Disordered" evidence="1">
    <location>
        <begin position="772"/>
        <end position="799"/>
    </location>
</feature>
<proteinExistence type="predicted"/>
<dbReference type="InParanoid" id="A0A6P7PMI2"/>
<keyword evidence="2" id="KW-1185">Reference proteome</keyword>
<evidence type="ECO:0000313" key="3">
    <source>
        <dbReference type="RefSeq" id="XP_029030363.1"/>
    </source>
</evidence>
<dbReference type="Pfam" id="PF15265">
    <property type="entry name" value="FAM196"/>
    <property type="match status" value="1"/>
</dbReference>
<feature type="compositionally biased region" description="Polar residues" evidence="1">
    <location>
        <begin position="741"/>
        <end position="758"/>
    </location>
</feature>
<dbReference type="GeneID" id="114869969"/>
<feature type="region of interest" description="Disordered" evidence="1">
    <location>
        <begin position="319"/>
        <end position="371"/>
    </location>
</feature>
<feature type="compositionally biased region" description="Polar residues" evidence="1">
    <location>
        <begin position="482"/>
        <end position="494"/>
    </location>
</feature>
<feature type="region of interest" description="Disordered" evidence="1">
    <location>
        <begin position="53"/>
        <end position="82"/>
    </location>
</feature>
<evidence type="ECO:0000256" key="1">
    <source>
        <dbReference type="SAM" id="MobiDB-lite"/>
    </source>
</evidence>
<gene>
    <name evidence="3" type="primary">LOC114869969</name>
</gene>
<dbReference type="KEGG" id="bspl:114869969"/>
<feature type="compositionally biased region" description="Polar residues" evidence="1">
    <location>
        <begin position="339"/>
        <end position="360"/>
    </location>
</feature>
<feature type="region of interest" description="Disordered" evidence="1">
    <location>
        <begin position="396"/>
        <end position="494"/>
    </location>
</feature>
<reference evidence="3" key="1">
    <citation type="submission" date="2025-08" db="UniProtKB">
        <authorList>
            <consortium name="RefSeq"/>
        </authorList>
    </citation>
    <scope>IDENTIFICATION</scope>
</reference>
<dbReference type="AlphaFoldDB" id="A0A6P7PMI2"/>
<feature type="compositionally biased region" description="Low complexity" evidence="1">
    <location>
        <begin position="320"/>
        <end position="337"/>
    </location>
</feature>
<feature type="compositionally biased region" description="Low complexity" evidence="1">
    <location>
        <begin position="424"/>
        <end position="433"/>
    </location>
</feature>
<feature type="region of interest" description="Disordered" evidence="1">
    <location>
        <begin position="249"/>
        <end position="287"/>
    </location>
</feature>